<comment type="caution">
    <text evidence="1">The sequence shown here is derived from an EMBL/GenBank/DDBJ whole genome shotgun (WGS) entry which is preliminary data.</text>
</comment>
<dbReference type="OrthoDB" id="419927at2759"/>
<sequence>MIIAVIPAARYIIDDATGVNITLQTACLHICGSCNKLSEEGVPLRDPSTDALVMDLRAYVTGFRGDWKALKQTFNFARYADKDEVCWMCLATKGATADSLSMCYTNVNDDAPWLETMGVVPWEFTPAYAQLTGFQLTYIQPDILHCWHLGTGRDLAASALVFMVKGGLCFAGSTQAERLEGATIQLKEFCKERQLPLKLHKLSKSKLNWKSKAMPELRSSGYDTYVVVKWLTHVCERYSAVLPRDLCFALWAGNHVLSILSNAGRFLTPLEQSNKNTFGDAFMHAYVRLANESLPINLAGKVAILASTSLSQALLDSLRLSEEYKFAVMKSPAPEVPVVKGHATGEDAPMKVALQFVKAMEANGIEVTIAGSLARNVTEPRFTKDIDVNLRLGPGSVDKFVAAATAVGAELRSEIGRPRRGRGILTDDEVFLVIGIIYSGIPIDVFFNTWWGSQDAVDDAFLVEVDGQGWRFISPTSLCLFKILFLSESSPERVLLKHIEDIYALLEVSKIPVDRRYVSASSVQTTTQHRLSL</sequence>
<protein>
    <submittedName>
        <fullName evidence="1">Uncharacterized protein</fullName>
    </submittedName>
</protein>
<organism evidence="1 2">
    <name type="scientific">Symbiodinium pilosum</name>
    <name type="common">Dinoflagellate</name>
    <dbReference type="NCBI Taxonomy" id="2952"/>
    <lineage>
        <taxon>Eukaryota</taxon>
        <taxon>Sar</taxon>
        <taxon>Alveolata</taxon>
        <taxon>Dinophyceae</taxon>
        <taxon>Suessiales</taxon>
        <taxon>Symbiodiniaceae</taxon>
        <taxon>Symbiodinium</taxon>
    </lineage>
</organism>
<reference evidence="1" key="1">
    <citation type="submission" date="2021-02" db="EMBL/GenBank/DDBJ databases">
        <authorList>
            <person name="Dougan E. K."/>
            <person name="Rhodes N."/>
            <person name="Thang M."/>
            <person name="Chan C."/>
        </authorList>
    </citation>
    <scope>NUCLEOTIDE SEQUENCE</scope>
</reference>
<dbReference type="InterPro" id="IPR043519">
    <property type="entry name" value="NT_sf"/>
</dbReference>
<dbReference type="Proteomes" id="UP000649617">
    <property type="component" value="Unassembled WGS sequence"/>
</dbReference>
<evidence type="ECO:0000313" key="2">
    <source>
        <dbReference type="Proteomes" id="UP000649617"/>
    </source>
</evidence>
<dbReference type="SUPFAM" id="SSF81301">
    <property type="entry name" value="Nucleotidyltransferase"/>
    <property type="match status" value="1"/>
</dbReference>
<evidence type="ECO:0000313" key="1">
    <source>
        <dbReference type="EMBL" id="CAE7191253.1"/>
    </source>
</evidence>
<keyword evidence="2" id="KW-1185">Reference proteome</keyword>
<proteinExistence type="predicted"/>
<gene>
    <name evidence="1" type="ORF">SPIL2461_LOCUS1492</name>
</gene>
<accession>A0A812IY90</accession>
<dbReference type="AlphaFoldDB" id="A0A812IY90"/>
<name>A0A812IY90_SYMPI</name>
<dbReference type="EMBL" id="CAJNIZ010001455">
    <property type="protein sequence ID" value="CAE7191253.1"/>
    <property type="molecule type" value="Genomic_DNA"/>
</dbReference>